<dbReference type="Proteomes" id="UP000519897">
    <property type="component" value="Unassembled WGS sequence"/>
</dbReference>
<keyword evidence="3" id="KW-1185">Reference proteome</keyword>
<sequence length="136" mass="15351">MQTHATPAFDNQAWSKEETAHRLASYQYQLLSCGNEFALSVLVNSKIPEAFTMARFFFHIRRNGVLEMDTEGVEFSDHEAAHADAVRFVREMLAERIMNDSDVNEECVQIVSETGDLLSAVECCSLVKMGRLSSRD</sequence>
<accession>A0A7W6LMK6</accession>
<evidence type="ECO:0000313" key="2">
    <source>
        <dbReference type="EMBL" id="MBB4145987.1"/>
    </source>
</evidence>
<name>A0A7W6LMK6_9HYPH</name>
<dbReference type="Pfam" id="PF21834">
    <property type="entry name" value="DUF6894"/>
    <property type="match status" value="1"/>
</dbReference>
<reference evidence="2 3" key="1">
    <citation type="submission" date="2020-08" db="EMBL/GenBank/DDBJ databases">
        <title>Genomic Encyclopedia of Type Strains, Phase IV (KMG-IV): sequencing the most valuable type-strain genomes for metagenomic binning, comparative biology and taxonomic classification.</title>
        <authorList>
            <person name="Goeker M."/>
        </authorList>
    </citation>
    <scope>NUCLEOTIDE SEQUENCE [LARGE SCALE GENOMIC DNA]</scope>
    <source>
        <strain evidence="2 3">DSM 29514</strain>
    </source>
</reference>
<feature type="domain" description="DUF6894" evidence="1">
    <location>
        <begin position="55"/>
        <end position="122"/>
    </location>
</feature>
<evidence type="ECO:0000313" key="3">
    <source>
        <dbReference type="Proteomes" id="UP000519897"/>
    </source>
</evidence>
<evidence type="ECO:0000259" key="1">
    <source>
        <dbReference type="Pfam" id="PF21834"/>
    </source>
</evidence>
<dbReference type="RefSeq" id="WP_183898079.1">
    <property type="nucleotide sequence ID" value="NZ_JACIEC010000015.1"/>
</dbReference>
<protein>
    <recommendedName>
        <fullName evidence="1">DUF6894 domain-containing protein</fullName>
    </recommendedName>
</protein>
<comment type="caution">
    <text evidence="2">The sequence shown here is derived from an EMBL/GenBank/DDBJ whole genome shotgun (WGS) entry which is preliminary data.</text>
</comment>
<proteinExistence type="predicted"/>
<gene>
    <name evidence="2" type="ORF">GGQ72_004555</name>
</gene>
<dbReference type="AlphaFoldDB" id="A0A7W6LMK6"/>
<dbReference type="EMBL" id="JACIEC010000015">
    <property type="protein sequence ID" value="MBB4145987.1"/>
    <property type="molecule type" value="Genomic_DNA"/>
</dbReference>
<organism evidence="2 3">
    <name type="scientific">Rhizobium rhizoryzae</name>
    <dbReference type="NCBI Taxonomy" id="451876"/>
    <lineage>
        <taxon>Bacteria</taxon>
        <taxon>Pseudomonadati</taxon>
        <taxon>Pseudomonadota</taxon>
        <taxon>Alphaproteobacteria</taxon>
        <taxon>Hyphomicrobiales</taxon>
        <taxon>Rhizobiaceae</taxon>
        <taxon>Rhizobium/Agrobacterium group</taxon>
        <taxon>Rhizobium</taxon>
    </lineage>
</organism>
<dbReference type="InterPro" id="IPR054189">
    <property type="entry name" value="DUF6894"/>
</dbReference>